<reference evidence="2 3" key="1">
    <citation type="submission" date="2019-02" db="EMBL/GenBank/DDBJ databases">
        <title>Genome sequencing of the rare red list fungi Dentipellis fragilis.</title>
        <authorList>
            <person name="Buettner E."/>
            <person name="Kellner H."/>
        </authorList>
    </citation>
    <scope>NUCLEOTIDE SEQUENCE [LARGE SCALE GENOMIC DNA]</scope>
    <source>
        <strain evidence="2 3">DSM 105465</strain>
    </source>
</reference>
<dbReference type="EMBL" id="SEOQ01001896">
    <property type="protein sequence ID" value="TFY50295.1"/>
    <property type="molecule type" value="Genomic_DNA"/>
</dbReference>
<dbReference type="Proteomes" id="UP000298327">
    <property type="component" value="Unassembled WGS sequence"/>
</dbReference>
<sequence>MYDSIAVLVPRGDRRRARWSVRGGRLMPAHQLNARRFFPPPSSLFPPRSFFLAPRSSLSPLSRPSVFRLSRRLNIPDAASCAASAPPRLFPRLCSRPLAPRVPPLSRSCAGISRSCAALSRSVPPSHARVPPFAFRAPALLSLPRQPTRALVRARILIRALVQYAVLLLCGLSIPVGINGYF</sequence>
<evidence type="ECO:0000313" key="3">
    <source>
        <dbReference type="Proteomes" id="UP000298327"/>
    </source>
</evidence>
<evidence type="ECO:0000256" key="1">
    <source>
        <dbReference type="SAM" id="Phobius"/>
    </source>
</evidence>
<comment type="caution">
    <text evidence="2">The sequence shown here is derived from an EMBL/GenBank/DDBJ whole genome shotgun (WGS) entry which is preliminary data.</text>
</comment>
<keyword evidence="3" id="KW-1185">Reference proteome</keyword>
<dbReference type="AlphaFoldDB" id="A0A4Y9XK04"/>
<keyword evidence="1" id="KW-1133">Transmembrane helix</keyword>
<accession>A0A4Y9XK04</accession>
<feature type="transmembrane region" description="Helical" evidence="1">
    <location>
        <begin position="156"/>
        <end position="178"/>
    </location>
</feature>
<protein>
    <submittedName>
        <fullName evidence="2">Uncharacterized protein</fullName>
    </submittedName>
</protein>
<proteinExistence type="predicted"/>
<organism evidence="2 3">
    <name type="scientific">Dentipellis fragilis</name>
    <dbReference type="NCBI Taxonomy" id="205917"/>
    <lineage>
        <taxon>Eukaryota</taxon>
        <taxon>Fungi</taxon>
        <taxon>Dikarya</taxon>
        <taxon>Basidiomycota</taxon>
        <taxon>Agaricomycotina</taxon>
        <taxon>Agaricomycetes</taxon>
        <taxon>Russulales</taxon>
        <taxon>Hericiaceae</taxon>
        <taxon>Dentipellis</taxon>
    </lineage>
</organism>
<keyword evidence="1" id="KW-0812">Transmembrane</keyword>
<keyword evidence="1" id="KW-0472">Membrane</keyword>
<evidence type="ECO:0000313" key="2">
    <source>
        <dbReference type="EMBL" id="TFY50295.1"/>
    </source>
</evidence>
<gene>
    <name evidence="2" type="ORF">EVG20_g11604</name>
</gene>
<name>A0A4Y9XK04_9AGAM</name>